<dbReference type="WBParaSite" id="JU765_v2.g16662.t1">
    <property type="protein sequence ID" value="JU765_v2.g16662.t1"/>
    <property type="gene ID" value="JU765_v2.g16662"/>
</dbReference>
<reference evidence="2" key="1">
    <citation type="submission" date="2022-11" db="UniProtKB">
        <authorList>
            <consortium name="WormBaseParasite"/>
        </authorList>
    </citation>
    <scope>IDENTIFICATION</scope>
</reference>
<accession>A0AC34QI40</accession>
<organism evidence="1 2">
    <name type="scientific">Panagrolaimus sp. JU765</name>
    <dbReference type="NCBI Taxonomy" id="591449"/>
    <lineage>
        <taxon>Eukaryota</taxon>
        <taxon>Metazoa</taxon>
        <taxon>Ecdysozoa</taxon>
        <taxon>Nematoda</taxon>
        <taxon>Chromadorea</taxon>
        <taxon>Rhabditida</taxon>
        <taxon>Tylenchina</taxon>
        <taxon>Panagrolaimomorpha</taxon>
        <taxon>Panagrolaimoidea</taxon>
        <taxon>Panagrolaimidae</taxon>
        <taxon>Panagrolaimus</taxon>
    </lineage>
</organism>
<sequence>MVTRKNYPPGPFPLPIFGNIFQIDALNFEKQLLKWKKQYGKVITVWIPDPQIIVSDHDVMKEFIKNSEAYSGRPTFRLMELFVDGNYGLVFDDDSFWRNQKRFALHVLRDFGFGKPILEETIIDQSNQMKDFLIEQKNEPVDPNPMITTGVGNIVHQLTFGWTVPLKSDYIMNFRNNLLEAVEIFLHPMGMLYEFWPGFAKLDPLFGNVLKRCVAKNDVVIDGIKDEIKKHRETLDFDSEPRDYIDAFLIEQKRQNFEKNEHGEWSDRQLIGAVYDLFGAGMETTSTSIRTFILYMVRNPEIQKKIHEEIDREIGKDDVIGMAHQTKLPYLVACIQELQRIAVLLSLNLQHSLTETVELNGFTIPKGTTIIPQFPSIHLDDDHFPSAEIFDPTRHLDKNGKFIKNDKVTPFSVGKRSCLGESLAKMELFIFISNLLQKFEFLPEIDGKLPQIIYQNNFIKSPKPFKIRAIYRS</sequence>
<evidence type="ECO:0000313" key="2">
    <source>
        <dbReference type="WBParaSite" id="JU765_v2.g16662.t1"/>
    </source>
</evidence>
<evidence type="ECO:0000313" key="1">
    <source>
        <dbReference type="Proteomes" id="UP000887576"/>
    </source>
</evidence>
<proteinExistence type="predicted"/>
<dbReference type="Proteomes" id="UP000887576">
    <property type="component" value="Unplaced"/>
</dbReference>
<name>A0AC34QI40_9BILA</name>
<protein>
    <submittedName>
        <fullName evidence="2">Cytochrome P450</fullName>
    </submittedName>
</protein>